<evidence type="ECO:0000313" key="1">
    <source>
        <dbReference type="EMBL" id="KAH3849512.1"/>
    </source>
</evidence>
<reference evidence="1" key="1">
    <citation type="journal article" date="2019" name="bioRxiv">
        <title>The Genome of the Zebra Mussel, Dreissena polymorpha: A Resource for Invasive Species Research.</title>
        <authorList>
            <person name="McCartney M.A."/>
            <person name="Auch B."/>
            <person name="Kono T."/>
            <person name="Mallez S."/>
            <person name="Zhang Y."/>
            <person name="Obille A."/>
            <person name="Becker A."/>
            <person name="Abrahante J.E."/>
            <person name="Garbe J."/>
            <person name="Badalamenti J.P."/>
            <person name="Herman A."/>
            <person name="Mangelson H."/>
            <person name="Liachko I."/>
            <person name="Sullivan S."/>
            <person name="Sone E.D."/>
            <person name="Koren S."/>
            <person name="Silverstein K.A.T."/>
            <person name="Beckman K.B."/>
            <person name="Gohl D.M."/>
        </authorList>
    </citation>
    <scope>NUCLEOTIDE SEQUENCE</scope>
    <source>
        <strain evidence="1">Duluth1</strain>
        <tissue evidence="1">Whole animal</tissue>
    </source>
</reference>
<dbReference type="AlphaFoldDB" id="A0A9D4R0F2"/>
<name>A0A9D4R0F2_DREPO</name>
<protein>
    <submittedName>
        <fullName evidence="1">Uncharacterized protein</fullName>
    </submittedName>
</protein>
<keyword evidence="2" id="KW-1185">Reference proteome</keyword>
<sequence>MDSFAEYSMTVKNVYRFFHNSAVCYNKLHEMKTVMSGEQDPRNVTSKEPESFR</sequence>
<organism evidence="1 2">
    <name type="scientific">Dreissena polymorpha</name>
    <name type="common">Zebra mussel</name>
    <name type="synonym">Mytilus polymorpha</name>
    <dbReference type="NCBI Taxonomy" id="45954"/>
    <lineage>
        <taxon>Eukaryota</taxon>
        <taxon>Metazoa</taxon>
        <taxon>Spiralia</taxon>
        <taxon>Lophotrochozoa</taxon>
        <taxon>Mollusca</taxon>
        <taxon>Bivalvia</taxon>
        <taxon>Autobranchia</taxon>
        <taxon>Heteroconchia</taxon>
        <taxon>Euheterodonta</taxon>
        <taxon>Imparidentia</taxon>
        <taxon>Neoheterodontei</taxon>
        <taxon>Myida</taxon>
        <taxon>Dreissenoidea</taxon>
        <taxon>Dreissenidae</taxon>
        <taxon>Dreissena</taxon>
    </lineage>
</organism>
<evidence type="ECO:0000313" key="2">
    <source>
        <dbReference type="Proteomes" id="UP000828390"/>
    </source>
</evidence>
<accession>A0A9D4R0F2</accession>
<gene>
    <name evidence="1" type="ORF">DPMN_091915</name>
</gene>
<dbReference type="Proteomes" id="UP000828390">
    <property type="component" value="Unassembled WGS sequence"/>
</dbReference>
<comment type="caution">
    <text evidence="1">The sequence shown here is derived from an EMBL/GenBank/DDBJ whole genome shotgun (WGS) entry which is preliminary data.</text>
</comment>
<dbReference type="EMBL" id="JAIWYP010000003">
    <property type="protein sequence ID" value="KAH3849512.1"/>
    <property type="molecule type" value="Genomic_DNA"/>
</dbReference>
<reference evidence="1" key="2">
    <citation type="submission" date="2020-11" db="EMBL/GenBank/DDBJ databases">
        <authorList>
            <person name="McCartney M.A."/>
            <person name="Auch B."/>
            <person name="Kono T."/>
            <person name="Mallez S."/>
            <person name="Becker A."/>
            <person name="Gohl D.M."/>
            <person name="Silverstein K.A.T."/>
            <person name="Koren S."/>
            <person name="Bechman K.B."/>
            <person name="Herman A."/>
            <person name="Abrahante J.E."/>
            <person name="Garbe J."/>
        </authorList>
    </citation>
    <scope>NUCLEOTIDE SEQUENCE</scope>
    <source>
        <strain evidence="1">Duluth1</strain>
        <tissue evidence="1">Whole animal</tissue>
    </source>
</reference>
<proteinExistence type="predicted"/>